<feature type="compositionally biased region" description="Low complexity" evidence="4">
    <location>
        <begin position="1144"/>
        <end position="1164"/>
    </location>
</feature>
<dbReference type="PROSITE" id="PS51257">
    <property type="entry name" value="PROKAR_LIPOPROTEIN"/>
    <property type="match status" value="1"/>
</dbReference>
<feature type="domain" description="VWFC" evidence="5">
    <location>
        <begin position="54"/>
        <end position="115"/>
    </location>
</feature>
<dbReference type="Proteomes" id="UP001152759">
    <property type="component" value="Chromosome 5"/>
</dbReference>
<evidence type="ECO:0000313" key="7">
    <source>
        <dbReference type="Proteomes" id="UP001152759"/>
    </source>
</evidence>
<feature type="domain" description="VWFC" evidence="5">
    <location>
        <begin position="116"/>
        <end position="177"/>
    </location>
</feature>
<dbReference type="EMBL" id="OU963866">
    <property type="protein sequence ID" value="CAH0390826.1"/>
    <property type="molecule type" value="Genomic_DNA"/>
</dbReference>
<dbReference type="Gene3D" id="2.10.70.10">
    <property type="entry name" value="Complement Module, domain 1"/>
    <property type="match status" value="1"/>
</dbReference>
<reference evidence="6" key="1">
    <citation type="submission" date="2021-12" db="EMBL/GenBank/DDBJ databases">
        <authorList>
            <person name="King R."/>
        </authorList>
    </citation>
    <scope>NUCLEOTIDE SEQUENCE</scope>
</reference>
<proteinExistence type="predicted"/>
<dbReference type="SMART" id="SM00214">
    <property type="entry name" value="VWC"/>
    <property type="match status" value="2"/>
</dbReference>
<dbReference type="PROSITE" id="PS50184">
    <property type="entry name" value="VWFC_2"/>
    <property type="match status" value="2"/>
</dbReference>
<dbReference type="GO" id="GO:0005576">
    <property type="term" value="C:extracellular region"/>
    <property type="evidence" value="ECO:0007669"/>
    <property type="project" value="UniProtKB-SubCell"/>
</dbReference>
<evidence type="ECO:0000256" key="3">
    <source>
        <dbReference type="ARBA" id="ARBA00022729"/>
    </source>
</evidence>
<feature type="region of interest" description="Disordered" evidence="4">
    <location>
        <begin position="636"/>
        <end position="665"/>
    </location>
</feature>
<organism evidence="6 7">
    <name type="scientific">Bemisia tabaci</name>
    <name type="common">Sweetpotato whitefly</name>
    <name type="synonym">Aleurodes tabaci</name>
    <dbReference type="NCBI Taxonomy" id="7038"/>
    <lineage>
        <taxon>Eukaryota</taxon>
        <taxon>Metazoa</taxon>
        <taxon>Ecdysozoa</taxon>
        <taxon>Arthropoda</taxon>
        <taxon>Hexapoda</taxon>
        <taxon>Insecta</taxon>
        <taxon>Pterygota</taxon>
        <taxon>Neoptera</taxon>
        <taxon>Paraneoptera</taxon>
        <taxon>Hemiptera</taxon>
        <taxon>Sternorrhyncha</taxon>
        <taxon>Aleyrodoidea</taxon>
        <taxon>Aleyrodidae</taxon>
        <taxon>Aleyrodinae</taxon>
        <taxon>Bemisia</taxon>
    </lineage>
</organism>
<dbReference type="AlphaFoldDB" id="A0A9P0AFQ9"/>
<protein>
    <recommendedName>
        <fullName evidence="5">VWFC domain-containing protein</fullName>
    </recommendedName>
</protein>
<name>A0A9P0AFQ9_BEMTA</name>
<dbReference type="InterPro" id="IPR052424">
    <property type="entry name" value="Kielin_Chordin-BMP_Reg"/>
</dbReference>
<evidence type="ECO:0000256" key="2">
    <source>
        <dbReference type="ARBA" id="ARBA00022525"/>
    </source>
</evidence>
<keyword evidence="3" id="KW-0732">Signal</keyword>
<dbReference type="GO" id="GO:0036122">
    <property type="term" value="F:BMP binding"/>
    <property type="evidence" value="ECO:0007669"/>
    <property type="project" value="TreeGrafter"/>
</dbReference>
<evidence type="ECO:0000259" key="5">
    <source>
        <dbReference type="PROSITE" id="PS50184"/>
    </source>
</evidence>
<dbReference type="PANTHER" id="PTHR46698">
    <property type="entry name" value="CROSSVEINLESS 2"/>
    <property type="match status" value="1"/>
</dbReference>
<keyword evidence="2" id="KW-0964">Secreted</keyword>
<gene>
    <name evidence="6" type="ORF">BEMITA_LOCUS9517</name>
</gene>
<feature type="region of interest" description="Disordered" evidence="4">
    <location>
        <begin position="1136"/>
        <end position="1200"/>
    </location>
</feature>
<evidence type="ECO:0000313" key="6">
    <source>
        <dbReference type="EMBL" id="CAH0390826.1"/>
    </source>
</evidence>
<comment type="subcellular location">
    <subcellularLocation>
        <location evidence="1">Secreted</location>
    </subcellularLocation>
</comment>
<evidence type="ECO:0000256" key="1">
    <source>
        <dbReference type="ARBA" id="ARBA00004613"/>
    </source>
</evidence>
<keyword evidence="7" id="KW-1185">Reference proteome</keyword>
<feature type="compositionally biased region" description="Basic residues" evidence="4">
    <location>
        <begin position="1187"/>
        <end position="1200"/>
    </location>
</feature>
<dbReference type="GO" id="GO:0030513">
    <property type="term" value="P:positive regulation of BMP signaling pathway"/>
    <property type="evidence" value="ECO:0007669"/>
    <property type="project" value="TreeGrafter"/>
</dbReference>
<dbReference type="SUPFAM" id="SSF57603">
    <property type="entry name" value="FnI-like domain"/>
    <property type="match status" value="2"/>
</dbReference>
<accession>A0A9P0AFQ9</accession>
<dbReference type="PANTHER" id="PTHR46698:SF4">
    <property type="entry name" value="CROSSVEINLESS 2"/>
    <property type="match status" value="1"/>
</dbReference>
<sequence length="1200" mass="131891">MGVKRGLSGGWSVLALGLGVMSCMTVLSLAVPTARLSKRFETNGGTNNTLSNHESCIAGNKSYKSGEMVTENAGPCEECVCKPPNIQCTMVHCPVKTGCKIIQLPNQCCPQFQCDCEFNGRNYFNGEQIEAQLDKPCEVCYCKGGDVMCTSVTCYERSDCQAKVVPGQCCPKYENCPPRGVKELGHSDKTEGTIDDDSKTKKREMQPWLLTNPAEEVERHETTEINALTMVHNEDSSAGTTEERIAATEKISSNYLEKLSTEYRLLDDKSTYETTEKVELEDRGKVTSVSYDFDATEAYELSTQPERNESWDNSDLATNAVSTEKDSSLAIAATSSPVKFEKITAEPESAGATESYKALVSELTTEQTVQVTEHLDGGGDFKSALETDKKTSEIASEDVDENMKDSYTTSLAMTELDDATLATERIDQEANTASGTPKDILFQTVGSTVQPNSASINQDFKTLTAAVNNDEATNYDHKEINAEKETSSEYIASTTDAGLEGKVSFTTINSDLKQADVQTEDQKFKVELISQTETPSFTTIASDLDKYKVHLSIGQIEEKATVENVNANHDEERKENEHTEASIVPTTDYEELTTVLNDQDEPSHSNVLETVTSAAVGDDQKTQEKLVEDSGKILTTTESEESTRLVSDESSTNINPSYPEKATELKKDEKIGEEMKTISTIEMLQPTQEPLNDGTTELLVASTEKIVGELVKSDTSEEESQTKAQTTQTFVTDKTPYHNGPVDEPKISGNNLRKIEDSADVGSTTFRTDEKIQNEEALDTTSTYSDATTESELLIIDSLLKLVVSSALPPNDLDDKTNVPETLQNSEITTIENLKTEKEILPTTEVTYSTEQDSIQGLDKTAFLNAQLSPDQNDMENLAPNFERKPTDYTTNSDISTTYELDKISATEHSTDLISSLKQQSIGDNLTDANLNESSTETYIKPGVSSLMQTTEEYPITEDPKLVQSILNLALSMQTPDDNTMGIRPPDFIPIKYIGQSEENLNDTQKTTEINGSTTEINGSTTPFDKKTFSTFFTEKTEGTTEIFADTKQLEQSISKHVQNLTQLALTPMANKLLNLVNKGNKTNIKKGPAPQNVKDEIIMPKDSEIERIAEEIQNATILSFRDSFETLEKQLGVEPASTTKPGTIKASTAKASTARVSTAKSSTIKALKSTSQPVKHKADSAQSNLHKVRRRRNKVKTKK</sequence>
<evidence type="ECO:0000256" key="4">
    <source>
        <dbReference type="SAM" id="MobiDB-lite"/>
    </source>
</evidence>
<dbReference type="InterPro" id="IPR001007">
    <property type="entry name" value="VWF_dom"/>
</dbReference>